<keyword evidence="2" id="KW-1185">Reference proteome</keyword>
<dbReference type="eggNOG" id="ENOG502QXS0">
    <property type="taxonomic scope" value="Eukaryota"/>
</dbReference>
<reference evidence="1 2" key="1">
    <citation type="journal article" date="2011" name="Proc. Natl. Acad. Sci. U.S.A.">
        <title>Evolutionary erosion of yeast sex chromosomes by mating-type switching accidents.</title>
        <authorList>
            <person name="Gordon J.L."/>
            <person name="Armisen D."/>
            <person name="Proux-Wera E."/>
            <person name="Oheigeartaigh S.S."/>
            <person name="Byrne K.P."/>
            <person name="Wolfe K.H."/>
        </authorList>
    </citation>
    <scope>NUCLEOTIDE SEQUENCE [LARGE SCALE GENOMIC DNA]</scope>
    <source>
        <strain evidence="2">ATCC 76901 / BCRC 22586 / CBS 4309 / NBRC 1992 / NRRL Y-12630</strain>
    </source>
</reference>
<organism evidence="1 2">
    <name type="scientific">Naumovozyma castellii</name>
    <name type="common">Yeast</name>
    <name type="synonym">Saccharomyces castellii</name>
    <dbReference type="NCBI Taxonomy" id="27288"/>
    <lineage>
        <taxon>Eukaryota</taxon>
        <taxon>Fungi</taxon>
        <taxon>Dikarya</taxon>
        <taxon>Ascomycota</taxon>
        <taxon>Saccharomycotina</taxon>
        <taxon>Saccharomycetes</taxon>
        <taxon>Saccharomycetales</taxon>
        <taxon>Saccharomycetaceae</taxon>
        <taxon>Naumovozyma</taxon>
    </lineage>
</organism>
<evidence type="ECO:0000313" key="1">
    <source>
        <dbReference type="EMBL" id="CCC69678.1"/>
    </source>
</evidence>
<dbReference type="GO" id="GO:1990816">
    <property type="term" value="C:vacuole-mitochondrion membrane contact site"/>
    <property type="evidence" value="ECO:0007669"/>
    <property type="project" value="EnsemblFungi"/>
</dbReference>
<sequence length="747" mass="86873">MASNAESNIINNQEQPTGGWRTWLPYRATAATSTSQEEQSAANVDETTPEEIMDQQRWYSNVWNKISEYRTGPTDRERLMINSNARYSQLNVQQISYLETESIKCIKQRSHTWCWYENLTGLNVKDLASWTERNGVVSVFGTGSGKCPLPLNKYPMETHPGYHVYIKNSTILPADSPLEIYHNMPFKTKIATAVKDYYNFSRENHLYLKKDTVSPLKERKILIISIVGWLPEKYERSSIGEQRTAQYLCKKLAQSLQFEAPSEIKSLSFECPLDSSDTMTVLNECLELISHWNDHFNEVDNVFFIGVYHSVPLMILLARNILERATEFKIKKNTNIGLLAIESCLGGYRFWDHSTDFTTSTEEDNKKIQQNREKQLFQGLSKNEQEVLSKIKSYKEIGSAESKLIQGNLNWLLLNWDSLRLTLFGKLYDNFMTITQKLAIDYKHPKIIRNIWCNGKYLSIDTRRPNDLGIQDIHMKSPNFEAEIKIPKERNFEVTLMNNLILTQNLGKEEFIPVLKLLSPFFISRSFNENTISPSMRKQKQNDLKTWLQEMDDKWGTVTVTDNYNDELPENLASVYKFLEYSHYESLKYPDLIQIYDDIYDDDSMYRTFIQNTTLTKKPLTIQALKVLPNTSSPSSILSTVNQYDLVWKFHEALSKFIQLRNLPEQEGINTVDFSITLDTTCWKQIFSDDSKFNKDNTEAIARVIQIWEKYQDWSPPTRGLKQLKNILSVLSLYNTPSKLVKDIQRK</sequence>
<name>G0VDP0_NAUCA</name>
<protein>
    <submittedName>
        <fullName evidence="1">Uncharacterized protein</fullName>
    </submittedName>
</protein>
<dbReference type="EMBL" id="HE576755">
    <property type="protein sequence ID" value="CCC69678.1"/>
    <property type="molecule type" value="Genomic_DNA"/>
</dbReference>
<dbReference type="GO" id="GO:0071561">
    <property type="term" value="C:nucleus-vacuole junction"/>
    <property type="evidence" value="ECO:0007669"/>
    <property type="project" value="EnsemblFungi"/>
</dbReference>
<dbReference type="OrthoDB" id="3972942at2759"/>
<dbReference type="RefSeq" id="XP_003676042.1">
    <property type="nucleotide sequence ID" value="XM_003675994.1"/>
</dbReference>
<dbReference type="HOGENOM" id="CLU_020648_0_0_1"/>
<proteinExistence type="predicted"/>
<dbReference type="AlphaFoldDB" id="G0VDP0"/>
<accession>G0VDP0</accession>
<evidence type="ECO:0000313" key="2">
    <source>
        <dbReference type="Proteomes" id="UP000001640"/>
    </source>
</evidence>
<dbReference type="GeneID" id="96903287"/>
<dbReference type="GO" id="GO:0005778">
    <property type="term" value="C:peroxisomal membrane"/>
    <property type="evidence" value="ECO:0007669"/>
    <property type="project" value="EnsemblFungi"/>
</dbReference>
<reference key="2">
    <citation type="submission" date="2011-08" db="EMBL/GenBank/DDBJ databases">
        <title>Genome sequence of Naumovozyma castellii.</title>
        <authorList>
            <person name="Gordon J.L."/>
            <person name="Armisen D."/>
            <person name="Proux-Wera E."/>
            <person name="OhEigeartaigh S.S."/>
            <person name="Byrne K.P."/>
            <person name="Wolfe K.H."/>
        </authorList>
    </citation>
    <scope>NUCLEOTIDE SEQUENCE</scope>
    <source>
        <strain>Type strain:CBS 4309</strain>
    </source>
</reference>
<dbReference type="OMA" id="GYRFWDH"/>
<dbReference type="GO" id="GO:0006665">
    <property type="term" value="P:sphingolipid metabolic process"/>
    <property type="evidence" value="ECO:0007669"/>
    <property type="project" value="EnsemblFungi"/>
</dbReference>
<dbReference type="InParanoid" id="G0VDP0"/>
<dbReference type="FunCoup" id="G0VDP0">
    <property type="interactions" value="4"/>
</dbReference>
<dbReference type="KEGG" id="ncs:NCAS_0D00970"/>
<dbReference type="Proteomes" id="UP000001640">
    <property type="component" value="Chromosome 4"/>
</dbReference>
<gene>
    <name evidence="1" type="primary">NCAS0D00970</name>
    <name evidence="1" type="ordered locus">NCAS_0D00970</name>
</gene>